<comment type="caution">
    <text evidence="2">The sequence shown here is derived from an EMBL/GenBank/DDBJ whole genome shotgun (WGS) entry which is preliminary data.</text>
</comment>
<feature type="compositionally biased region" description="Acidic residues" evidence="1">
    <location>
        <begin position="39"/>
        <end position="58"/>
    </location>
</feature>
<evidence type="ECO:0000256" key="1">
    <source>
        <dbReference type="SAM" id="MobiDB-lite"/>
    </source>
</evidence>
<feature type="compositionally biased region" description="Acidic residues" evidence="1">
    <location>
        <begin position="119"/>
        <end position="130"/>
    </location>
</feature>
<reference evidence="2 3" key="1">
    <citation type="submission" date="2024-01" db="EMBL/GenBank/DDBJ databases">
        <title>The complete chloroplast genome sequence of Lithospermum erythrorhizon: insights into the phylogenetic relationship among Boraginaceae species and the maternal lineages of purple gromwells.</title>
        <authorList>
            <person name="Okada T."/>
            <person name="Watanabe K."/>
        </authorList>
    </citation>
    <scope>NUCLEOTIDE SEQUENCE [LARGE SCALE GENOMIC DNA]</scope>
</reference>
<dbReference type="Proteomes" id="UP001454036">
    <property type="component" value="Unassembled WGS sequence"/>
</dbReference>
<protein>
    <submittedName>
        <fullName evidence="2">Uncharacterized protein</fullName>
    </submittedName>
</protein>
<gene>
    <name evidence="2" type="ORF">LIER_39404</name>
</gene>
<evidence type="ECO:0000313" key="2">
    <source>
        <dbReference type="EMBL" id="GAA0162395.1"/>
    </source>
</evidence>
<organism evidence="2 3">
    <name type="scientific">Lithospermum erythrorhizon</name>
    <name type="common">Purple gromwell</name>
    <name type="synonym">Lithospermum officinale var. erythrorhizon</name>
    <dbReference type="NCBI Taxonomy" id="34254"/>
    <lineage>
        <taxon>Eukaryota</taxon>
        <taxon>Viridiplantae</taxon>
        <taxon>Streptophyta</taxon>
        <taxon>Embryophyta</taxon>
        <taxon>Tracheophyta</taxon>
        <taxon>Spermatophyta</taxon>
        <taxon>Magnoliopsida</taxon>
        <taxon>eudicotyledons</taxon>
        <taxon>Gunneridae</taxon>
        <taxon>Pentapetalae</taxon>
        <taxon>asterids</taxon>
        <taxon>lamiids</taxon>
        <taxon>Boraginales</taxon>
        <taxon>Boraginaceae</taxon>
        <taxon>Boraginoideae</taxon>
        <taxon>Lithospermeae</taxon>
        <taxon>Lithospermum</taxon>
    </lineage>
</organism>
<dbReference type="EMBL" id="BAABME010021104">
    <property type="protein sequence ID" value="GAA0162395.1"/>
    <property type="molecule type" value="Genomic_DNA"/>
</dbReference>
<accession>A0AAV3QID4</accession>
<dbReference type="AlphaFoldDB" id="A0AAV3QID4"/>
<proteinExistence type="predicted"/>
<feature type="region of interest" description="Disordered" evidence="1">
    <location>
        <begin position="33"/>
        <end position="132"/>
    </location>
</feature>
<keyword evidence="3" id="KW-1185">Reference proteome</keyword>
<name>A0AAV3QID4_LITER</name>
<evidence type="ECO:0000313" key="3">
    <source>
        <dbReference type="Proteomes" id="UP001454036"/>
    </source>
</evidence>
<sequence>MAMGVEGLEDQLSLLMKEVFKISKHVTRIGEKLKIDIDLNSDEEDEELDDFEDEDGESTQDVLGSNEDEENDSKDVESLKKGDDSLDVQESDKEMSKEDVEQRKGFSVEPVDKGKDPTDNSEEVAEDDLNDVPLVQKWKKLRQYTPADAPLETSEGNPPG</sequence>
<feature type="region of interest" description="Disordered" evidence="1">
    <location>
        <begin position="141"/>
        <end position="160"/>
    </location>
</feature>
<feature type="compositionally biased region" description="Basic and acidic residues" evidence="1">
    <location>
        <begin position="73"/>
        <end position="118"/>
    </location>
</feature>